<accession>A0A2H0VLP0</accession>
<dbReference type="EMBL" id="PFAF01000004">
    <property type="protein sequence ID" value="PIR99259.1"/>
    <property type="molecule type" value="Genomic_DNA"/>
</dbReference>
<proteinExistence type="predicted"/>
<evidence type="ECO:0000313" key="2">
    <source>
        <dbReference type="EMBL" id="PIR99259.1"/>
    </source>
</evidence>
<evidence type="ECO:0008006" key="4">
    <source>
        <dbReference type="Google" id="ProtNLM"/>
    </source>
</evidence>
<evidence type="ECO:0000313" key="3">
    <source>
        <dbReference type="Proteomes" id="UP000230796"/>
    </source>
</evidence>
<dbReference type="InterPro" id="IPR027304">
    <property type="entry name" value="Trigger_fact/SurA_dom_sf"/>
</dbReference>
<dbReference type="SUPFAM" id="SSF109998">
    <property type="entry name" value="Triger factor/SurA peptide-binding domain-like"/>
    <property type="match status" value="1"/>
</dbReference>
<protein>
    <recommendedName>
        <fullName evidence="4">PpiC domain-containing protein</fullName>
    </recommendedName>
</protein>
<name>A0A2H0VLP0_9BACT</name>
<keyword evidence="1" id="KW-0472">Membrane</keyword>
<feature type="transmembrane region" description="Helical" evidence="1">
    <location>
        <begin position="44"/>
        <end position="66"/>
    </location>
</feature>
<dbReference type="Pfam" id="PF13624">
    <property type="entry name" value="SurA_N_3"/>
    <property type="match status" value="1"/>
</dbReference>
<comment type="caution">
    <text evidence="2">The sequence shown here is derived from an EMBL/GenBank/DDBJ whole genome shotgun (WGS) entry which is preliminary data.</text>
</comment>
<dbReference type="PANTHER" id="PTHR47245">
    <property type="entry name" value="PEPTIDYLPROLYL ISOMERASE"/>
    <property type="match status" value="1"/>
</dbReference>
<organism evidence="2 3">
    <name type="scientific">Candidatus Collierbacteria bacterium CG10_big_fil_rev_8_21_14_0_10_44_9</name>
    <dbReference type="NCBI Taxonomy" id="1974535"/>
    <lineage>
        <taxon>Bacteria</taxon>
        <taxon>Candidatus Collieribacteriota</taxon>
    </lineage>
</organism>
<evidence type="ECO:0000256" key="1">
    <source>
        <dbReference type="SAM" id="Phobius"/>
    </source>
</evidence>
<dbReference type="InterPro" id="IPR050245">
    <property type="entry name" value="PrsA_foldase"/>
</dbReference>
<dbReference type="PANTHER" id="PTHR47245:SF2">
    <property type="entry name" value="PEPTIDYL-PROLYL CIS-TRANS ISOMERASE HP_0175-RELATED"/>
    <property type="match status" value="1"/>
</dbReference>
<keyword evidence="1" id="KW-0812">Transmembrane</keyword>
<keyword evidence="1" id="KW-1133">Transmembrane helix</keyword>
<gene>
    <name evidence="2" type="ORF">COT87_00400</name>
</gene>
<sequence length="229" mass="25749">MPKATKKIVKRVTKKTIPVEIADTPVVSTSLQAPINKKRMNSKFLGLALIVIVLGLITYKAGPWLVPSLVDNRPVTRFELWSRLEKSYGAQALDDMINEKILDKTIADAHIKIEQTKLDAQLKALETQFEPTGGLDEALKQRGLSRKDLTKQISTQLAVEELLADKIIPAEEDVKKQFDDGATTVYKDKKFDDVKVAITEELKQTKLRDVFLSWFADIKKNAKVKTFGL</sequence>
<dbReference type="Gene3D" id="1.10.4030.10">
    <property type="entry name" value="Porin chaperone SurA, peptide-binding domain"/>
    <property type="match status" value="1"/>
</dbReference>
<dbReference type="Proteomes" id="UP000230796">
    <property type="component" value="Unassembled WGS sequence"/>
</dbReference>
<dbReference type="AlphaFoldDB" id="A0A2H0VLP0"/>
<reference evidence="3" key="1">
    <citation type="submission" date="2017-09" db="EMBL/GenBank/DDBJ databases">
        <title>Depth-based differentiation of microbial function through sediment-hosted aquifers and enrichment of novel symbionts in the deep terrestrial subsurface.</title>
        <authorList>
            <person name="Probst A.J."/>
            <person name="Ladd B."/>
            <person name="Jarett J.K."/>
            <person name="Geller-Mcgrath D.E."/>
            <person name="Sieber C.M.K."/>
            <person name="Emerson J.B."/>
            <person name="Anantharaman K."/>
            <person name="Thomas B.C."/>
            <person name="Malmstrom R."/>
            <person name="Stieglmeier M."/>
            <person name="Klingl A."/>
            <person name="Woyke T."/>
            <person name="Ryan C.M."/>
            <person name="Banfield J.F."/>
        </authorList>
    </citation>
    <scope>NUCLEOTIDE SEQUENCE [LARGE SCALE GENOMIC DNA]</scope>
</reference>